<sequence>MVATSDDVARAAGVSRATVSQILNGKGSRFAARTRDRVSRVAEELGYAPSIAGRTLANGSSDIVIALVPQARLLHDLHRLYELATHELAVRGLTLMLRVTSADPRELERVLDTVRPRAVVSFVALSAREHDQLAARGVLSLDPSTAGGWLEPDHELGRFQAETLADRGYRRLAYALLDDARQDVFGSARRRGLDDVAGACGLPRLETLRLGIDRGEASACLRSLPETHVGIACYDDEVATALLSAAADVGRRVPDDLGIIGMGDTPLERSPPQRCRRFGWTSRWRPTSRSRTSSGASAWKTWTTPVPSRGSPWSTEGRCAPALTSHTGRSHRSVGPLQIAVLPFQLREPLRCSHNSHPSGAVTRRFRSRLPPCARRHRPRRTTQSIARAGASTPNAR</sequence>
<dbReference type="SMART" id="SM00354">
    <property type="entry name" value="HTH_LACI"/>
    <property type="match status" value="1"/>
</dbReference>
<evidence type="ECO:0000259" key="5">
    <source>
        <dbReference type="PROSITE" id="PS50932"/>
    </source>
</evidence>
<dbReference type="Proteomes" id="UP000642125">
    <property type="component" value="Unassembled WGS sequence"/>
</dbReference>
<dbReference type="Gene3D" id="1.10.260.40">
    <property type="entry name" value="lambda repressor-like DNA-binding domains"/>
    <property type="match status" value="1"/>
</dbReference>
<accession>A0A919U4W8</accession>
<dbReference type="EMBL" id="BONO01000001">
    <property type="protein sequence ID" value="GIG34720.1"/>
    <property type="molecule type" value="Genomic_DNA"/>
</dbReference>
<evidence type="ECO:0000313" key="6">
    <source>
        <dbReference type="EMBL" id="GIG34720.1"/>
    </source>
</evidence>
<dbReference type="GO" id="GO:0003700">
    <property type="term" value="F:DNA-binding transcription factor activity"/>
    <property type="evidence" value="ECO:0007669"/>
    <property type="project" value="TreeGrafter"/>
</dbReference>
<feature type="domain" description="HTH lacI-type" evidence="5">
    <location>
        <begin position="3"/>
        <end position="58"/>
    </location>
</feature>
<feature type="region of interest" description="Disordered" evidence="4">
    <location>
        <begin position="286"/>
        <end position="333"/>
    </location>
</feature>
<dbReference type="Gene3D" id="3.40.50.2300">
    <property type="match status" value="2"/>
</dbReference>
<keyword evidence="3" id="KW-0804">Transcription</keyword>
<dbReference type="InterPro" id="IPR000843">
    <property type="entry name" value="HTH_LacI"/>
</dbReference>
<proteinExistence type="predicted"/>
<evidence type="ECO:0000256" key="1">
    <source>
        <dbReference type="ARBA" id="ARBA00023015"/>
    </source>
</evidence>
<dbReference type="InterPro" id="IPR028082">
    <property type="entry name" value="Peripla_BP_I"/>
</dbReference>
<evidence type="ECO:0000256" key="4">
    <source>
        <dbReference type="SAM" id="MobiDB-lite"/>
    </source>
</evidence>
<dbReference type="PROSITE" id="PS50932">
    <property type="entry name" value="HTH_LACI_2"/>
    <property type="match status" value="1"/>
</dbReference>
<dbReference type="AlphaFoldDB" id="A0A919U4W8"/>
<comment type="caution">
    <text evidence="6">The sequence shown here is derived from an EMBL/GenBank/DDBJ whole genome shotgun (WGS) entry which is preliminary data.</text>
</comment>
<reference evidence="6" key="1">
    <citation type="submission" date="2021-01" db="EMBL/GenBank/DDBJ databases">
        <title>Whole genome shotgun sequence of Cellulomonas pakistanensis NBRC 110800.</title>
        <authorList>
            <person name="Komaki H."/>
            <person name="Tamura T."/>
        </authorList>
    </citation>
    <scope>NUCLEOTIDE SEQUENCE</scope>
    <source>
        <strain evidence="6">NBRC 110800</strain>
    </source>
</reference>
<feature type="region of interest" description="Disordered" evidence="4">
    <location>
        <begin position="374"/>
        <end position="397"/>
    </location>
</feature>
<keyword evidence="2" id="KW-0238">DNA-binding</keyword>
<dbReference type="Pfam" id="PF13377">
    <property type="entry name" value="Peripla_BP_3"/>
    <property type="match status" value="1"/>
</dbReference>
<evidence type="ECO:0000256" key="3">
    <source>
        <dbReference type="ARBA" id="ARBA00023163"/>
    </source>
</evidence>
<name>A0A919U4W8_9CELL</name>
<evidence type="ECO:0000256" key="2">
    <source>
        <dbReference type="ARBA" id="ARBA00023125"/>
    </source>
</evidence>
<feature type="compositionally biased region" description="Polar residues" evidence="4">
    <location>
        <begin position="300"/>
        <end position="314"/>
    </location>
</feature>
<gene>
    <name evidence="6" type="ORF">Cpa01nite_01010</name>
</gene>
<organism evidence="6 7">
    <name type="scientific">Cellulomonas pakistanensis</name>
    <dbReference type="NCBI Taxonomy" id="992287"/>
    <lineage>
        <taxon>Bacteria</taxon>
        <taxon>Bacillati</taxon>
        <taxon>Actinomycetota</taxon>
        <taxon>Actinomycetes</taxon>
        <taxon>Micrococcales</taxon>
        <taxon>Cellulomonadaceae</taxon>
        <taxon>Cellulomonas</taxon>
    </lineage>
</organism>
<keyword evidence="1" id="KW-0805">Transcription regulation</keyword>
<dbReference type="CDD" id="cd01392">
    <property type="entry name" value="HTH_LacI"/>
    <property type="match status" value="1"/>
</dbReference>
<dbReference type="InterPro" id="IPR010982">
    <property type="entry name" value="Lambda_DNA-bd_dom_sf"/>
</dbReference>
<dbReference type="SUPFAM" id="SSF53822">
    <property type="entry name" value="Periplasmic binding protein-like I"/>
    <property type="match status" value="1"/>
</dbReference>
<feature type="compositionally biased region" description="Low complexity" evidence="4">
    <location>
        <begin position="286"/>
        <end position="299"/>
    </location>
</feature>
<dbReference type="RefSeq" id="WP_203666771.1">
    <property type="nucleotide sequence ID" value="NZ_BONO01000001.1"/>
</dbReference>
<dbReference type="Pfam" id="PF00356">
    <property type="entry name" value="LacI"/>
    <property type="match status" value="1"/>
</dbReference>
<dbReference type="SUPFAM" id="SSF47413">
    <property type="entry name" value="lambda repressor-like DNA-binding domains"/>
    <property type="match status" value="1"/>
</dbReference>
<dbReference type="GO" id="GO:0000976">
    <property type="term" value="F:transcription cis-regulatory region binding"/>
    <property type="evidence" value="ECO:0007669"/>
    <property type="project" value="TreeGrafter"/>
</dbReference>
<protein>
    <recommendedName>
        <fullName evidence="5">HTH lacI-type domain-containing protein</fullName>
    </recommendedName>
</protein>
<dbReference type="PANTHER" id="PTHR30146:SF153">
    <property type="entry name" value="LACTOSE OPERON REPRESSOR"/>
    <property type="match status" value="1"/>
</dbReference>
<dbReference type="PANTHER" id="PTHR30146">
    <property type="entry name" value="LACI-RELATED TRANSCRIPTIONAL REPRESSOR"/>
    <property type="match status" value="1"/>
</dbReference>
<keyword evidence="7" id="KW-1185">Reference proteome</keyword>
<evidence type="ECO:0000313" key="7">
    <source>
        <dbReference type="Proteomes" id="UP000642125"/>
    </source>
</evidence>
<feature type="compositionally biased region" description="Polar residues" evidence="4">
    <location>
        <begin position="382"/>
        <end position="397"/>
    </location>
</feature>
<dbReference type="InterPro" id="IPR046335">
    <property type="entry name" value="LacI/GalR-like_sensor"/>
</dbReference>